<accession>A0ABS5M5Y0</accession>
<dbReference type="PRINTS" id="PR00455">
    <property type="entry name" value="HTHTETR"/>
</dbReference>
<dbReference type="InterPro" id="IPR050109">
    <property type="entry name" value="HTH-type_TetR-like_transc_reg"/>
</dbReference>
<dbReference type="InterPro" id="IPR001647">
    <property type="entry name" value="HTH_TetR"/>
</dbReference>
<evidence type="ECO:0000259" key="3">
    <source>
        <dbReference type="PROSITE" id="PS50977"/>
    </source>
</evidence>
<evidence type="ECO:0000256" key="2">
    <source>
        <dbReference type="PROSITE-ProRule" id="PRU00335"/>
    </source>
</evidence>
<protein>
    <submittedName>
        <fullName evidence="4">TetR/AcrR family transcriptional regulator</fullName>
    </submittedName>
</protein>
<dbReference type="Pfam" id="PF00440">
    <property type="entry name" value="TetR_N"/>
    <property type="match status" value="1"/>
</dbReference>
<proteinExistence type="predicted"/>
<dbReference type="RefSeq" id="WP_211649622.1">
    <property type="nucleotide sequence ID" value="NZ_JAFEVO010000001.1"/>
</dbReference>
<dbReference type="SUPFAM" id="SSF46689">
    <property type="entry name" value="Homeodomain-like"/>
    <property type="match status" value="1"/>
</dbReference>
<dbReference type="PROSITE" id="PS50977">
    <property type="entry name" value="HTH_TETR_2"/>
    <property type="match status" value="1"/>
</dbReference>
<dbReference type="Gene3D" id="1.10.357.10">
    <property type="entry name" value="Tetracycline Repressor, domain 2"/>
    <property type="match status" value="1"/>
</dbReference>
<name>A0ABS5M5Y0_9MICO</name>
<dbReference type="InterPro" id="IPR009057">
    <property type="entry name" value="Homeodomain-like_sf"/>
</dbReference>
<feature type="DNA-binding region" description="H-T-H motif" evidence="2">
    <location>
        <begin position="33"/>
        <end position="52"/>
    </location>
</feature>
<evidence type="ECO:0000256" key="1">
    <source>
        <dbReference type="ARBA" id="ARBA00023125"/>
    </source>
</evidence>
<dbReference type="Proteomes" id="UP000811492">
    <property type="component" value="Unassembled WGS sequence"/>
</dbReference>
<keyword evidence="1 2" id="KW-0238">DNA-binding</keyword>
<organism evidence="4 5">
    <name type="scientific">Leucobacter manosquensis</name>
    <dbReference type="NCBI Taxonomy" id="2810611"/>
    <lineage>
        <taxon>Bacteria</taxon>
        <taxon>Bacillati</taxon>
        <taxon>Actinomycetota</taxon>
        <taxon>Actinomycetes</taxon>
        <taxon>Micrococcales</taxon>
        <taxon>Microbacteriaceae</taxon>
        <taxon>Leucobacter</taxon>
    </lineage>
</organism>
<gene>
    <name evidence="4" type="ORF">JSQ98_10510</name>
</gene>
<evidence type="ECO:0000313" key="4">
    <source>
        <dbReference type="EMBL" id="MBS3182617.1"/>
    </source>
</evidence>
<dbReference type="PANTHER" id="PTHR30055">
    <property type="entry name" value="HTH-TYPE TRANSCRIPTIONAL REGULATOR RUTR"/>
    <property type="match status" value="1"/>
</dbReference>
<evidence type="ECO:0000313" key="5">
    <source>
        <dbReference type="Proteomes" id="UP000811492"/>
    </source>
</evidence>
<sequence length="217" mass="22979">MNRESHRRTNDTRRTLIEATISVIAQHGLAGVTTRRVAEVAGTPLGSVHYWFASKEALLDAVAAHVQHATDAGLGTPGSGFDLGAQIGWLFDRTIEMPLEDHLAMFEILAHSVRRGGTGLADANHEQIRAQAVQLLEPWRDGADAQLPGGFAALVTLVHTTIIGTWFGHFSADTETLRGGIRLLGALLRDVPRDPAVALDPAVAADAAVAPAAPNPA</sequence>
<feature type="domain" description="HTH tetR-type" evidence="3">
    <location>
        <begin position="10"/>
        <end position="70"/>
    </location>
</feature>
<keyword evidence="5" id="KW-1185">Reference proteome</keyword>
<comment type="caution">
    <text evidence="4">The sequence shown here is derived from an EMBL/GenBank/DDBJ whole genome shotgun (WGS) entry which is preliminary data.</text>
</comment>
<dbReference type="EMBL" id="JAFEVO010000001">
    <property type="protein sequence ID" value="MBS3182617.1"/>
    <property type="molecule type" value="Genomic_DNA"/>
</dbReference>
<dbReference type="PANTHER" id="PTHR30055:SF231">
    <property type="entry name" value="TRANSCRIPTIONAL REGULATORY PROTEIN (PROBABLY DEOR-FAMILY)-RELATED"/>
    <property type="match status" value="1"/>
</dbReference>
<reference evidence="4 5" key="1">
    <citation type="submission" date="2021-02" db="EMBL/GenBank/DDBJ databases">
        <title>Draft genome and description of Leucobacter sp nov strain Marseille-Q4368.</title>
        <authorList>
            <person name="Boxberger M."/>
            <person name="La Scola B."/>
        </authorList>
    </citation>
    <scope>NUCLEOTIDE SEQUENCE [LARGE SCALE GENOMIC DNA]</scope>
    <source>
        <strain evidence="4 5">Marseille-Q4368</strain>
    </source>
</reference>